<keyword evidence="3" id="KW-1185">Reference proteome</keyword>
<feature type="compositionally biased region" description="Basic residues" evidence="1">
    <location>
        <begin position="47"/>
        <end position="57"/>
    </location>
</feature>
<dbReference type="EMBL" id="JAUJFL010000002">
    <property type="protein sequence ID" value="KAK2611534.1"/>
    <property type="molecule type" value="Genomic_DNA"/>
</dbReference>
<name>A0AAD9SNE9_PHOAM</name>
<protein>
    <submittedName>
        <fullName evidence="2">Uncharacterized protein</fullName>
    </submittedName>
</protein>
<organism evidence="2 3">
    <name type="scientific">Phomopsis amygdali</name>
    <name type="common">Fusicoccum amygdali</name>
    <dbReference type="NCBI Taxonomy" id="1214568"/>
    <lineage>
        <taxon>Eukaryota</taxon>
        <taxon>Fungi</taxon>
        <taxon>Dikarya</taxon>
        <taxon>Ascomycota</taxon>
        <taxon>Pezizomycotina</taxon>
        <taxon>Sordariomycetes</taxon>
        <taxon>Sordariomycetidae</taxon>
        <taxon>Diaporthales</taxon>
        <taxon>Diaporthaceae</taxon>
        <taxon>Diaporthe</taxon>
    </lineage>
</organism>
<feature type="compositionally biased region" description="Basic and acidic residues" evidence="1">
    <location>
        <begin position="58"/>
        <end position="68"/>
    </location>
</feature>
<proteinExistence type="predicted"/>
<evidence type="ECO:0000313" key="2">
    <source>
        <dbReference type="EMBL" id="KAK2611534.1"/>
    </source>
</evidence>
<feature type="region of interest" description="Disordered" evidence="1">
    <location>
        <begin position="1"/>
        <end position="88"/>
    </location>
</feature>
<comment type="caution">
    <text evidence="2">The sequence shown here is derived from an EMBL/GenBank/DDBJ whole genome shotgun (WGS) entry which is preliminary data.</text>
</comment>
<gene>
    <name evidence="2" type="ORF">N8I77_004868</name>
</gene>
<evidence type="ECO:0000313" key="3">
    <source>
        <dbReference type="Proteomes" id="UP001265746"/>
    </source>
</evidence>
<reference evidence="2" key="1">
    <citation type="submission" date="2023-06" db="EMBL/GenBank/DDBJ databases">
        <authorList>
            <person name="Noh H."/>
        </authorList>
    </citation>
    <scope>NUCLEOTIDE SEQUENCE</scope>
    <source>
        <strain evidence="2">DUCC20226</strain>
    </source>
</reference>
<accession>A0AAD9SNE9</accession>
<dbReference type="Proteomes" id="UP001265746">
    <property type="component" value="Unassembled WGS sequence"/>
</dbReference>
<dbReference type="AlphaFoldDB" id="A0AAD9SNE9"/>
<sequence length="298" mass="32151">MVLTRAQAKYDEPSDASLSPGRPGTGKSRNKRMGGNVDGAIQPVSNKKAKTSTKKQQHTSDDKDKDAKSDDEEEEASKPSTASGPEAKTQALIDKYGFLPLSNTDLEDPTSSATQKTILALLLSAMLSSARISHDLAAKTTAEVIKAGYHDLETLKKSTWEERTEVLTKGGYTRYREKTATALGDLAEHISAHYDGDLNNLPKQAQNDPSKIRTALKEIKQLGDVGVDVFFDTAQAAWPFLAPFVDPRSTKTAAEIGIGGDVDKLWGAVGKDAVGMCKLAGALTLIRLEKREEEFKSG</sequence>
<evidence type="ECO:0000256" key="1">
    <source>
        <dbReference type="SAM" id="MobiDB-lite"/>
    </source>
</evidence>